<sequence>MLHTEVDDDSLDREWDKSQRFETERHNHTNGGRHLTTFESNPSSQQNYPRCPAKPVPLTVNAVPQTAAVDVPVTIDAPARAKMARRKAAASKWVRHTGTILMLSEELIPLPLLSG</sequence>
<proteinExistence type="predicted"/>
<feature type="compositionally biased region" description="Polar residues" evidence="1">
    <location>
        <begin position="37"/>
        <end position="48"/>
    </location>
</feature>
<evidence type="ECO:0000313" key="3">
    <source>
        <dbReference type="Proteomes" id="UP000075880"/>
    </source>
</evidence>
<evidence type="ECO:0000256" key="1">
    <source>
        <dbReference type="SAM" id="MobiDB-lite"/>
    </source>
</evidence>
<name>A0AAG5CY73_ANOAO</name>
<organism evidence="2 3">
    <name type="scientific">Anopheles atroparvus</name>
    <name type="common">European mosquito</name>
    <dbReference type="NCBI Taxonomy" id="41427"/>
    <lineage>
        <taxon>Eukaryota</taxon>
        <taxon>Metazoa</taxon>
        <taxon>Ecdysozoa</taxon>
        <taxon>Arthropoda</taxon>
        <taxon>Hexapoda</taxon>
        <taxon>Insecta</taxon>
        <taxon>Pterygota</taxon>
        <taxon>Neoptera</taxon>
        <taxon>Endopterygota</taxon>
        <taxon>Diptera</taxon>
        <taxon>Nematocera</taxon>
        <taxon>Culicoidea</taxon>
        <taxon>Culicidae</taxon>
        <taxon>Anophelinae</taxon>
        <taxon>Anopheles</taxon>
    </lineage>
</organism>
<reference evidence="2" key="1">
    <citation type="submission" date="2024-04" db="UniProtKB">
        <authorList>
            <consortium name="EnsemblMetazoa"/>
        </authorList>
    </citation>
    <scope>IDENTIFICATION</scope>
    <source>
        <strain evidence="2">EBRO</strain>
    </source>
</reference>
<dbReference type="EnsemblMetazoa" id="ENSAATROPT003912">
    <property type="protein sequence ID" value="ENSAATROPP003755"/>
    <property type="gene ID" value="ENSAATROPG003096"/>
</dbReference>
<feature type="compositionally biased region" description="Acidic residues" evidence="1">
    <location>
        <begin position="1"/>
        <end position="11"/>
    </location>
</feature>
<accession>A0AAG5CY73</accession>
<keyword evidence="3" id="KW-1185">Reference proteome</keyword>
<dbReference type="Proteomes" id="UP000075880">
    <property type="component" value="Unassembled WGS sequence"/>
</dbReference>
<feature type="compositionally biased region" description="Basic and acidic residues" evidence="1">
    <location>
        <begin position="12"/>
        <end position="27"/>
    </location>
</feature>
<dbReference type="AlphaFoldDB" id="A0AAG5CY73"/>
<protein>
    <submittedName>
        <fullName evidence="2">Uncharacterized protein</fullName>
    </submittedName>
</protein>
<feature type="region of interest" description="Disordered" evidence="1">
    <location>
        <begin position="1"/>
        <end position="53"/>
    </location>
</feature>
<evidence type="ECO:0000313" key="2">
    <source>
        <dbReference type="EnsemblMetazoa" id="ENSAATROPP003755"/>
    </source>
</evidence>